<keyword evidence="1" id="KW-0328">Glycosyltransferase</keyword>
<evidence type="ECO:0000313" key="3">
    <source>
        <dbReference type="EMBL" id="RVU34327.1"/>
    </source>
</evidence>
<name>A0A437QIE7_9GAMM</name>
<gene>
    <name evidence="3" type="ORF">EOE67_15775</name>
</gene>
<keyword evidence="4" id="KW-1185">Reference proteome</keyword>
<evidence type="ECO:0000256" key="1">
    <source>
        <dbReference type="ARBA" id="ARBA00022676"/>
    </source>
</evidence>
<dbReference type="InterPro" id="IPR002201">
    <property type="entry name" value="Glyco_trans_9"/>
</dbReference>
<dbReference type="GO" id="GO:0008713">
    <property type="term" value="F:ADP-heptose-lipopolysaccharide heptosyltransferase activity"/>
    <property type="evidence" value="ECO:0007669"/>
    <property type="project" value="TreeGrafter"/>
</dbReference>
<dbReference type="PANTHER" id="PTHR30160:SF7">
    <property type="entry name" value="ADP-HEPTOSE--LPS HEPTOSYLTRANSFERASE 2"/>
    <property type="match status" value="1"/>
</dbReference>
<dbReference type="InterPro" id="IPR051199">
    <property type="entry name" value="LPS_LOS_Heptosyltrfase"/>
</dbReference>
<accession>A0A437QIE7</accession>
<dbReference type="PANTHER" id="PTHR30160">
    <property type="entry name" value="TETRAACYLDISACCHARIDE 4'-KINASE-RELATED"/>
    <property type="match status" value="1"/>
</dbReference>
<evidence type="ECO:0000313" key="4">
    <source>
        <dbReference type="Proteomes" id="UP000283077"/>
    </source>
</evidence>
<dbReference type="AlphaFoldDB" id="A0A437QIE7"/>
<protein>
    <submittedName>
        <fullName evidence="3">Glycosyltransferase family 9 protein</fullName>
    </submittedName>
</protein>
<dbReference type="Pfam" id="PF01075">
    <property type="entry name" value="Glyco_transf_9"/>
    <property type="match status" value="1"/>
</dbReference>
<dbReference type="GO" id="GO:0009244">
    <property type="term" value="P:lipopolysaccharide core region biosynthetic process"/>
    <property type="evidence" value="ECO:0007669"/>
    <property type="project" value="TreeGrafter"/>
</dbReference>
<dbReference type="CDD" id="cd03789">
    <property type="entry name" value="GT9_LPS_heptosyltransferase"/>
    <property type="match status" value="1"/>
</dbReference>
<dbReference type="Proteomes" id="UP000283077">
    <property type="component" value="Unassembled WGS sequence"/>
</dbReference>
<dbReference type="GO" id="GO:0005829">
    <property type="term" value="C:cytosol"/>
    <property type="evidence" value="ECO:0007669"/>
    <property type="project" value="TreeGrafter"/>
</dbReference>
<reference evidence="3 4" key="1">
    <citation type="submission" date="2019-01" db="EMBL/GenBank/DDBJ databases">
        <authorList>
            <person name="Chen W.-M."/>
        </authorList>
    </citation>
    <scope>NUCLEOTIDE SEQUENCE [LARGE SCALE GENOMIC DNA]</scope>
    <source>
        <strain evidence="3 4">KYPC3</strain>
    </source>
</reference>
<sequence length="337" mass="37145">MMLKPAVPPTDPTAAILIVMPRFLGDAVTATSAVQMIRMLYPQNPIFLLTWPHVAQLFANHDFAGCQVIVDGRYAKPKQSLWRVARQLARYNFSRVYHLRNSFSDALLCTLAGIRDQIGYAKNGRTPLLSQAFKLDPNFHYQYRYGNLVNLAHGQPFTEMPQISLNAGKISFTDSAKQVVVYFGGRYKLSRHYPFELASQALSLLAAHHNCHFVLLGDHQEVVENAALADYLRAEGIAVTDVTAKTTVAELADIINGSDLVFSIDSGQMHIAAALKIPYVAVIGFGTSPWSCVEPKVTHGIHLTCNSQALDLDKQICEISPQLVADAAKRLLAPKEA</sequence>
<dbReference type="EMBL" id="SACS01000019">
    <property type="protein sequence ID" value="RVU34327.1"/>
    <property type="molecule type" value="Genomic_DNA"/>
</dbReference>
<dbReference type="OrthoDB" id="9797795at2"/>
<dbReference type="Gene3D" id="3.40.50.2000">
    <property type="entry name" value="Glycogen Phosphorylase B"/>
    <property type="match status" value="2"/>
</dbReference>
<organism evidence="3 4">
    <name type="scientific">Rheinheimera riviphila</name>
    <dbReference type="NCBI Taxonomy" id="1834037"/>
    <lineage>
        <taxon>Bacteria</taxon>
        <taxon>Pseudomonadati</taxon>
        <taxon>Pseudomonadota</taxon>
        <taxon>Gammaproteobacteria</taxon>
        <taxon>Chromatiales</taxon>
        <taxon>Chromatiaceae</taxon>
        <taxon>Rheinheimera</taxon>
    </lineage>
</organism>
<keyword evidence="2 3" id="KW-0808">Transferase</keyword>
<dbReference type="SUPFAM" id="SSF53756">
    <property type="entry name" value="UDP-Glycosyltransferase/glycogen phosphorylase"/>
    <property type="match status" value="1"/>
</dbReference>
<comment type="caution">
    <text evidence="3">The sequence shown here is derived from an EMBL/GenBank/DDBJ whole genome shotgun (WGS) entry which is preliminary data.</text>
</comment>
<evidence type="ECO:0000256" key="2">
    <source>
        <dbReference type="ARBA" id="ARBA00022679"/>
    </source>
</evidence>
<proteinExistence type="predicted"/>
<dbReference type="RefSeq" id="WP_127700299.1">
    <property type="nucleotide sequence ID" value="NZ_SACS01000019.1"/>
</dbReference>